<reference evidence="3" key="2">
    <citation type="submission" date="2023-05" db="EMBL/GenBank/DDBJ databases">
        <authorList>
            <consortium name="Lawrence Berkeley National Laboratory"/>
            <person name="Steindorff A."/>
            <person name="Hensen N."/>
            <person name="Bonometti L."/>
            <person name="Westerberg I."/>
            <person name="Brannstrom I.O."/>
            <person name="Guillou S."/>
            <person name="Cros-Aarteil S."/>
            <person name="Calhoun S."/>
            <person name="Haridas S."/>
            <person name="Kuo A."/>
            <person name="Mondo S."/>
            <person name="Pangilinan J."/>
            <person name="Riley R."/>
            <person name="Labutti K."/>
            <person name="Andreopoulos B."/>
            <person name="Lipzen A."/>
            <person name="Chen C."/>
            <person name="Yanf M."/>
            <person name="Daum C."/>
            <person name="Ng V."/>
            <person name="Clum A."/>
            <person name="Ohm R."/>
            <person name="Martin F."/>
            <person name="Silar P."/>
            <person name="Natvig D."/>
            <person name="Lalanne C."/>
            <person name="Gautier V."/>
            <person name="Ament-Velasquez S.L."/>
            <person name="Kruys A."/>
            <person name="Hutchinson M.I."/>
            <person name="Powell A.J."/>
            <person name="Barry K."/>
            <person name="Miller A.N."/>
            <person name="Grigoriev I.V."/>
            <person name="Debuchy R."/>
            <person name="Gladieux P."/>
            <person name="Thoren M.H."/>
            <person name="Johannesson H."/>
        </authorList>
    </citation>
    <scope>NUCLEOTIDE SEQUENCE</scope>
    <source>
        <strain evidence="3">CBS 532.94</strain>
    </source>
</reference>
<dbReference type="Pfam" id="PF02116">
    <property type="entry name" value="STE2"/>
    <property type="match status" value="1"/>
</dbReference>
<dbReference type="PANTHER" id="PTHR28009">
    <property type="entry name" value="PHEROMONE ALPHA FACTOR RECEPTOR"/>
    <property type="match status" value="1"/>
</dbReference>
<keyword evidence="2" id="KW-0472">Membrane</keyword>
<protein>
    <submittedName>
        <fullName evidence="3">Fungal pheromone mating factor STE2 GPCR-domain-containing protein</fullName>
    </submittedName>
</protein>
<dbReference type="InterPro" id="IPR000366">
    <property type="entry name" value="GPCR_STE2"/>
</dbReference>
<proteinExistence type="predicted"/>
<name>A0AAN7H8Z5_9PEZI</name>
<feature type="compositionally biased region" description="Gly residues" evidence="1">
    <location>
        <begin position="354"/>
        <end position="366"/>
    </location>
</feature>
<dbReference type="EMBL" id="MU860316">
    <property type="protein sequence ID" value="KAK4234903.1"/>
    <property type="molecule type" value="Genomic_DNA"/>
</dbReference>
<accession>A0AAN7H8Z5</accession>
<dbReference type="Gene3D" id="1.10.287.920">
    <property type="entry name" value="Pheromone alpha factor receptor"/>
    <property type="match status" value="1"/>
</dbReference>
<gene>
    <name evidence="3" type="ORF">C8A03DRAFT_18271</name>
</gene>
<dbReference type="PRINTS" id="PR00250">
    <property type="entry name" value="GPCRSTE2"/>
</dbReference>
<feature type="transmembrane region" description="Helical" evidence="2">
    <location>
        <begin position="125"/>
        <end position="147"/>
    </location>
</feature>
<feature type="transmembrane region" description="Helical" evidence="2">
    <location>
        <begin position="159"/>
        <end position="182"/>
    </location>
</feature>
<sequence length="438" mass="47584">MESSNSTPPFDPTRQTSFILFADGQTQIPFNTATITHIYTNATSLSILYGTQIGACIVMLAVVLAMTPRTRLKRTPTLISLAALTLNLIRMLLLALFFTSTWINFYTVVSGDASPIPRANYNTSAATSALSIPVTMLILAALVVQAWSMMRLWPVEYKVPTTAVSLALVLTTVGFNCAMTIFQTLATLYADMSYLRDWVRQTYLGLITASICWFCFLFNIRLVMHMWTNRSILPSLKGLKAMDVLVITNGILMFVPVVFSALEFVQFSRFESASLTQTSVIIVLPLGTLVAQRLANPAAFGTGPGSEDASHHHHHHNNSRRSKGGMSSTLSNPRSGLSSATTTKRPLLWSMSSNGGGVHRGSGGTGAVVTHIASDASMGSEKGGADHHHHHHHHHHHAQGDLISPVDTELADLERGNGGVRVDYGIEQREERVPTGSS</sequence>
<comment type="caution">
    <text evidence="3">The sequence shown here is derived from an EMBL/GenBank/DDBJ whole genome shotgun (WGS) entry which is preliminary data.</text>
</comment>
<feature type="transmembrane region" description="Helical" evidence="2">
    <location>
        <begin position="78"/>
        <end position="105"/>
    </location>
</feature>
<keyword evidence="2" id="KW-1133">Transmembrane helix</keyword>
<dbReference type="AlphaFoldDB" id="A0AAN7H8Z5"/>
<dbReference type="GO" id="GO:0000750">
    <property type="term" value="P:pheromone-dependent signal transduction involved in conjugation with cellular fusion"/>
    <property type="evidence" value="ECO:0007669"/>
    <property type="project" value="TreeGrafter"/>
</dbReference>
<evidence type="ECO:0000313" key="3">
    <source>
        <dbReference type="EMBL" id="KAK4234903.1"/>
    </source>
</evidence>
<feature type="compositionally biased region" description="Basic residues" evidence="1">
    <location>
        <begin position="311"/>
        <end position="323"/>
    </location>
</feature>
<evidence type="ECO:0000256" key="1">
    <source>
        <dbReference type="SAM" id="MobiDB-lite"/>
    </source>
</evidence>
<feature type="transmembrane region" description="Helical" evidence="2">
    <location>
        <begin position="202"/>
        <end position="223"/>
    </location>
</feature>
<keyword evidence="2" id="KW-0812">Transmembrane</keyword>
<dbReference type="GO" id="GO:0004932">
    <property type="term" value="F:mating-type factor pheromone receptor activity"/>
    <property type="evidence" value="ECO:0007669"/>
    <property type="project" value="InterPro"/>
</dbReference>
<reference evidence="3" key="1">
    <citation type="journal article" date="2023" name="Mol. Phylogenet. Evol.">
        <title>Genome-scale phylogeny and comparative genomics of the fungal order Sordariales.</title>
        <authorList>
            <person name="Hensen N."/>
            <person name="Bonometti L."/>
            <person name="Westerberg I."/>
            <person name="Brannstrom I.O."/>
            <person name="Guillou S."/>
            <person name="Cros-Aarteil S."/>
            <person name="Calhoun S."/>
            <person name="Haridas S."/>
            <person name="Kuo A."/>
            <person name="Mondo S."/>
            <person name="Pangilinan J."/>
            <person name="Riley R."/>
            <person name="LaButti K."/>
            <person name="Andreopoulos B."/>
            <person name="Lipzen A."/>
            <person name="Chen C."/>
            <person name="Yan M."/>
            <person name="Daum C."/>
            <person name="Ng V."/>
            <person name="Clum A."/>
            <person name="Steindorff A."/>
            <person name="Ohm R.A."/>
            <person name="Martin F."/>
            <person name="Silar P."/>
            <person name="Natvig D.O."/>
            <person name="Lalanne C."/>
            <person name="Gautier V."/>
            <person name="Ament-Velasquez S.L."/>
            <person name="Kruys A."/>
            <person name="Hutchinson M.I."/>
            <person name="Powell A.J."/>
            <person name="Barry K."/>
            <person name="Miller A.N."/>
            <person name="Grigoriev I.V."/>
            <person name="Debuchy R."/>
            <person name="Gladieux P."/>
            <person name="Hiltunen Thoren M."/>
            <person name="Johannesson H."/>
        </authorList>
    </citation>
    <scope>NUCLEOTIDE SEQUENCE</scope>
    <source>
        <strain evidence="3">CBS 532.94</strain>
    </source>
</reference>
<feature type="compositionally biased region" description="Basic residues" evidence="1">
    <location>
        <begin position="387"/>
        <end position="397"/>
    </location>
</feature>
<feature type="region of interest" description="Disordered" evidence="1">
    <location>
        <begin position="300"/>
        <end position="403"/>
    </location>
</feature>
<feature type="transmembrane region" description="Helical" evidence="2">
    <location>
        <begin position="244"/>
        <end position="262"/>
    </location>
</feature>
<feature type="transmembrane region" description="Helical" evidence="2">
    <location>
        <begin position="47"/>
        <end position="66"/>
    </location>
</feature>
<organism evidence="3 4">
    <name type="scientific">Achaetomium macrosporum</name>
    <dbReference type="NCBI Taxonomy" id="79813"/>
    <lineage>
        <taxon>Eukaryota</taxon>
        <taxon>Fungi</taxon>
        <taxon>Dikarya</taxon>
        <taxon>Ascomycota</taxon>
        <taxon>Pezizomycotina</taxon>
        <taxon>Sordariomycetes</taxon>
        <taxon>Sordariomycetidae</taxon>
        <taxon>Sordariales</taxon>
        <taxon>Chaetomiaceae</taxon>
        <taxon>Achaetomium</taxon>
    </lineage>
</organism>
<feature type="compositionally biased region" description="Polar residues" evidence="1">
    <location>
        <begin position="325"/>
        <end position="344"/>
    </location>
</feature>
<keyword evidence="4" id="KW-1185">Reference proteome</keyword>
<dbReference type="GO" id="GO:0038038">
    <property type="term" value="C:G protein-coupled receptor homodimeric complex"/>
    <property type="evidence" value="ECO:0007669"/>
    <property type="project" value="TreeGrafter"/>
</dbReference>
<evidence type="ECO:0000256" key="2">
    <source>
        <dbReference type="SAM" id="Phobius"/>
    </source>
</evidence>
<dbReference type="Proteomes" id="UP001303760">
    <property type="component" value="Unassembled WGS sequence"/>
</dbReference>
<dbReference type="PANTHER" id="PTHR28009:SF1">
    <property type="entry name" value="PHEROMONE ALPHA FACTOR RECEPTOR"/>
    <property type="match status" value="1"/>
</dbReference>
<dbReference type="CDD" id="cd14939">
    <property type="entry name" value="7tmD_STE2"/>
    <property type="match status" value="1"/>
</dbReference>
<evidence type="ECO:0000313" key="4">
    <source>
        <dbReference type="Proteomes" id="UP001303760"/>
    </source>
</evidence>
<dbReference type="InterPro" id="IPR027458">
    <property type="entry name" value="STE2_TM1-TM2_sf"/>
</dbReference>